<evidence type="ECO:0000259" key="1">
    <source>
        <dbReference type="PROSITE" id="PS51186"/>
    </source>
</evidence>
<dbReference type="AlphaFoldDB" id="L7VXU3"/>
<dbReference type="Gene3D" id="3.40.630.30">
    <property type="match status" value="1"/>
</dbReference>
<keyword evidence="2" id="KW-0808">Transferase</keyword>
<dbReference type="InterPro" id="IPR016181">
    <property type="entry name" value="Acyl_CoA_acyltransferase"/>
</dbReference>
<dbReference type="PROSITE" id="PS51186">
    <property type="entry name" value="GNAT"/>
    <property type="match status" value="1"/>
</dbReference>
<protein>
    <submittedName>
        <fullName evidence="2">GCN5-related N-acetyltransferase</fullName>
    </submittedName>
</protein>
<accession>L7VXU3</accession>
<dbReference type="SUPFAM" id="SSF55729">
    <property type="entry name" value="Acyl-CoA N-acyltransferases (Nat)"/>
    <property type="match status" value="1"/>
</dbReference>
<dbReference type="Pfam" id="PF00583">
    <property type="entry name" value="Acetyltransf_1"/>
    <property type="match status" value="1"/>
</dbReference>
<name>L7VXU3_9BACT</name>
<dbReference type="EMBL" id="JX649902">
    <property type="protein sequence ID" value="AGC72459.1"/>
    <property type="molecule type" value="Genomic_DNA"/>
</dbReference>
<feature type="domain" description="N-acetyltransferase" evidence="1">
    <location>
        <begin position="21"/>
        <end position="178"/>
    </location>
</feature>
<organism evidence="2">
    <name type="scientific">uncultured bacterium A1Q1_fos_493</name>
    <dbReference type="NCBI Taxonomy" id="1256577"/>
    <lineage>
        <taxon>Bacteria</taxon>
        <taxon>environmental samples</taxon>
    </lineage>
</organism>
<proteinExistence type="predicted"/>
<evidence type="ECO:0000313" key="2">
    <source>
        <dbReference type="EMBL" id="AGC72459.1"/>
    </source>
</evidence>
<dbReference type="InterPro" id="IPR000182">
    <property type="entry name" value="GNAT_dom"/>
</dbReference>
<reference evidence="2" key="1">
    <citation type="submission" date="2012-09" db="EMBL/GenBank/DDBJ databases">
        <title>Metagenomic Characterization of a Microbial Community in Wastewater Detects High Levels of Antibiotic Resistance.</title>
        <authorList>
            <person name="Abrams M."/>
            <person name="Caldwell A."/>
            <person name="Vandaei E."/>
            <person name="Lee W."/>
            <person name="Perrott J."/>
            <person name="Khan S.Y."/>
            <person name="Ta J."/>
            <person name="Romero D."/>
            <person name="Nguyen V."/>
            <person name="Pourmand N."/>
            <person name="Ouverney C.C."/>
        </authorList>
    </citation>
    <scope>NUCLEOTIDE SEQUENCE</scope>
</reference>
<dbReference type="GO" id="GO:0016747">
    <property type="term" value="F:acyltransferase activity, transferring groups other than amino-acyl groups"/>
    <property type="evidence" value="ECO:0007669"/>
    <property type="project" value="InterPro"/>
</dbReference>
<sequence length="198" mass="21834">MLRQLYSQTAASGAQHRASDLLVRPLTVADAGLIDAMHQRLSPTSIYYRYLQYRKPTAAEIATVCQLDPARGLGLVAVVQGDPAAIVGLAYYVREAYAAEPTAEPGILIEDRFQSQGLGRRLWQQLQQVALCDGLRWLRIWSAPENHRMMQLVRGGGFPYTAKVYDGLSEYLVALGAGAPYASKAETHQPWCSTLVLQ</sequence>